<dbReference type="EMBL" id="JACIEJ010000014">
    <property type="protein sequence ID" value="MBB3987952.1"/>
    <property type="molecule type" value="Genomic_DNA"/>
</dbReference>
<dbReference type="RefSeq" id="WP_344717052.1">
    <property type="nucleotide sequence ID" value="NZ_BAABBZ010000055.1"/>
</dbReference>
<dbReference type="PANTHER" id="PTHR38340">
    <property type="entry name" value="S-LAYER PROTEIN"/>
    <property type="match status" value="1"/>
</dbReference>
<comment type="subcellular location">
    <subcellularLocation>
        <location evidence="1">Secreted</location>
    </subcellularLocation>
</comment>
<evidence type="ECO:0000313" key="4">
    <source>
        <dbReference type="Proteomes" id="UP000541426"/>
    </source>
</evidence>
<dbReference type="AlphaFoldDB" id="A0A7W6DS31"/>
<sequence>MVALRQLRRGTGVAGEDPLLGRCMAYVFLNANQIYTGSYYPVANGDTVYVTDGTIIANDENYTVIMSGGSARSLLVNYGQIIGHGFATLYMGAANSVLENHGLLRNNDDSLNMRPAVLLATAGNHRIVNNGEITSAGRVIDVNGAAATLSYTVQNHGLMQALYGHDLLRDGDYASHVTVENTGTMRGGELAMSGTGRSWLDNSGFMEVTNIDGASTLGLKLFNTGVIQGFESSKAFLADAGEVWIQGSEDSDLVRNQGTIRGDMDAASGGDAIYNSGHWVGDLTLGFGNDSIYGFDGTFEGIIDAGPGDDRIALAENNATVIGGEGQDTLIARGDVLNVSGVEVIILQGYGSYEVIGSEEGDDIRGNYADNPLSGLGGADTISGGAGNDVIFGGDADDVLYGNAGDDEIDGGANADILVGGDGNDTLRGDVGNDALSGGNGNDYVDGGFNDDTMTGGFGDDTLLGGDGRDYIAGLGDDDYLDAGNGADRVLGGDGDDTLIGGAGNDTIAGDGGNDVIQGGLGYDILIGKSGSDTFVFDSFAEVDDGTPDRIKDFERGRDIIDLSGIDEEASFRFAGTGGFTGSGGMEVFYFVNPFGATLLYLDENGDGATDASLILLNVPDGVTEADFIL</sequence>
<dbReference type="GO" id="GO:0005615">
    <property type="term" value="C:extracellular space"/>
    <property type="evidence" value="ECO:0007669"/>
    <property type="project" value="InterPro"/>
</dbReference>
<dbReference type="GO" id="GO:0005509">
    <property type="term" value="F:calcium ion binding"/>
    <property type="evidence" value="ECO:0007669"/>
    <property type="project" value="InterPro"/>
</dbReference>
<keyword evidence="4" id="KW-1185">Reference proteome</keyword>
<gene>
    <name evidence="3" type="ORF">GGQ68_004306</name>
</gene>
<keyword evidence="2" id="KW-0964">Secreted</keyword>
<proteinExistence type="predicted"/>
<dbReference type="SUPFAM" id="SSF51120">
    <property type="entry name" value="beta-Roll"/>
    <property type="match status" value="3"/>
</dbReference>
<dbReference type="InterPro" id="IPR018511">
    <property type="entry name" value="Hemolysin-typ_Ca-bd_CS"/>
</dbReference>
<accession>A0A7W6DS31</accession>
<dbReference type="Pfam" id="PF00353">
    <property type="entry name" value="HemolysinCabind"/>
    <property type="match status" value="5"/>
</dbReference>
<dbReference type="InterPro" id="IPR001343">
    <property type="entry name" value="Hemolysn_Ca-bd"/>
</dbReference>
<evidence type="ECO:0000256" key="2">
    <source>
        <dbReference type="ARBA" id="ARBA00022525"/>
    </source>
</evidence>
<dbReference type="PRINTS" id="PR00313">
    <property type="entry name" value="CABNDNGRPT"/>
</dbReference>
<evidence type="ECO:0000256" key="1">
    <source>
        <dbReference type="ARBA" id="ARBA00004613"/>
    </source>
</evidence>
<evidence type="ECO:0000313" key="3">
    <source>
        <dbReference type="EMBL" id="MBB3987952.1"/>
    </source>
</evidence>
<dbReference type="PANTHER" id="PTHR38340:SF1">
    <property type="entry name" value="S-LAYER PROTEIN"/>
    <property type="match status" value="1"/>
</dbReference>
<dbReference type="InterPro" id="IPR011049">
    <property type="entry name" value="Serralysin-like_metalloprot_C"/>
</dbReference>
<dbReference type="InterPro" id="IPR050557">
    <property type="entry name" value="RTX_toxin/Mannuronan_C5-epim"/>
</dbReference>
<comment type="caution">
    <text evidence="3">The sequence shown here is derived from an EMBL/GenBank/DDBJ whole genome shotgun (WGS) entry which is preliminary data.</text>
</comment>
<dbReference type="Proteomes" id="UP000541426">
    <property type="component" value="Unassembled WGS sequence"/>
</dbReference>
<reference evidence="3 4" key="1">
    <citation type="submission" date="2020-08" db="EMBL/GenBank/DDBJ databases">
        <title>Genomic Encyclopedia of Type Strains, Phase IV (KMG-IV): sequencing the most valuable type-strain genomes for metagenomic binning, comparative biology and taxonomic classification.</title>
        <authorList>
            <person name="Goeker M."/>
        </authorList>
    </citation>
    <scope>NUCLEOTIDE SEQUENCE [LARGE SCALE GENOMIC DNA]</scope>
    <source>
        <strain evidence="3 4">DSM 102235</strain>
    </source>
</reference>
<protein>
    <submittedName>
        <fullName evidence="3">Ca2+-binding RTX toxin-like protein</fullName>
    </submittedName>
</protein>
<dbReference type="PROSITE" id="PS00330">
    <property type="entry name" value="HEMOLYSIN_CALCIUM"/>
    <property type="match status" value="2"/>
</dbReference>
<organism evidence="3 4">
    <name type="scientific">Sagittula marina</name>
    <dbReference type="NCBI Taxonomy" id="943940"/>
    <lineage>
        <taxon>Bacteria</taxon>
        <taxon>Pseudomonadati</taxon>
        <taxon>Pseudomonadota</taxon>
        <taxon>Alphaproteobacteria</taxon>
        <taxon>Rhodobacterales</taxon>
        <taxon>Roseobacteraceae</taxon>
        <taxon>Sagittula</taxon>
    </lineage>
</organism>
<name>A0A7W6DS31_9RHOB</name>
<dbReference type="Gene3D" id="2.150.10.10">
    <property type="entry name" value="Serralysin-like metalloprotease, C-terminal"/>
    <property type="match status" value="3"/>
</dbReference>